<reference evidence="2 3" key="1">
    <citation type="submission" date="2018-01" db="EMBL/GenBank/DDBJ databases">
        <title>Cryobacterium sp. nov., from glaciers in China.</title>
        <authorList>
            <person name="Liu Q."/>
            <person name="Xin Y.-H."/>
        </authorList>
    </citation>
    <scope>NUCLEOTIDE SEQUENCE [LARGE SCALE GENOMIC DNA]</scope>
    <source>
        <strain evidence="2 3">TMB1-8</strain>
    </source>
</reference>
<comment type="caution">
    <text evidence="2">The sequence shown here is derived from an EMBL/GenBank/DDBJ whole genome shotgun (WGS) entry which is preliminary data.</text>
</comment>
<dbReference type="Proteomes" id="UP000237104">
    <property type="component" value="Unassembled WGS sequence"/>
</dbReference>
<sequence>MHSLFLSSPRPGDTVRLVCDLPAGLLRPALSEGSRALVVATSWGHVELVVDGGLAGMVRVDVSARNCRVIEADTGAERFRRRTALRNAVRIGALIALAAPFVQFVASYWFATGSLDGLLEYLPLAALESAGDFLVSALRDPVRSLLLAGVGWVTWVLAFGRLGRRKR</sequence>
<feature type="transmembrane region" description="Helical" evidence="1">
    <location>
        <begin position="142"/>
        <end position="162"/>
    </location>
</feature>
<keyword evidence="1" id="KW-0812">Transmembrane</keyword>
<keyword evidence="1" id="KW-1133">Transmembrane helix</keyword>
<protein>
    <submittedName>
        <fullName evidence="2">Uncharacterized protein</fullName>
    </submittedName>
</protein>
<name>A0A2S3Z630_9MICO</name>
<dbReference type="AlphaFoldDB" id="A0A2S3Z630"/>
<proteinExistence type="predicted"/>
<organism evidence="2 3">
    <name type="scientific">Cryobacterium zongtaii</name>
    <dbReference type="NCBI Taxonomy" id="1259217"/>
    <lineage>
        <taxon>Bacteria</taxon>
        <taxon>Bacillati</taxon>
        <taxon>Actinomycetota</taxon>
        <taxon>Actinomycetes</taxon>
        <taxon>Micrococcales</taxon>
        <taxon>Microbacteriaceae</taxon>
        <taxon>Cryobacterium</taxon>
    </lineage>
</organism>
<keyword evidence="1" id="KW-0472">Membrane</keyword>
<gene>
    <name evidence="2" type="ORF">C3B59_17345</name>
</gene>
<feature type="transmembrane region" description="Helical" evidence="1">
    <location>
        <begin position="88"/>
        <end position="111"/>
    </location>
</feature>
<evidence type="ECO:0000313" key="3">
    <source>
        <dbReference type="Proteomes" id="UP000237104"/>
    </source>
</evidence>
<evidence type="ECO:0000313" key="2">
    <source>
        <dbReference type="EMBL" id="POH59657.1"/>
    </source>
</evidence>
<evidence type="ECO:0000256" key="1">
    <source>
        <dbReference type="SAM" id="Phobius"/>
    </source>
</evidence>
<accession>A0A2S3Z630</accession>
<dbReference type="EMBL" id="PPXF01000065">
    <property type="protein sequence ID" value="POH59657.1"/>
    <property type="molecule type" value="Genomic_DNA"/>
</dbReference>